<proteinExistence type="predicted"/>
<organism evidence="1 2">
    <name type="scientific">Photorhabdus cinerea</name>
    <dbReference type="NCBI Taxonomy" id="471575"/>
    <lineage>
        <taxon>Bacteria</taxon>
        <taxon>Pseudomonadati</taxon>
        <taxon>Pseudomonadota</taxon>
        <taxon>Gammaproteobacteria</taxon>
        <taxon>Enterobacterales</taxon>
        <taxon>Morganellaceae</taxon>
        <taxon>Photorhabdus</taxon>
    </lineage>
</organism>
<dbReference type="AlphaFoldDB" id="A0A7X5TFH8"/>
<reference evidence="1 2" key="1">
    <citation type="submission" date="2018-02" db="EMBL/GenBank/DDBJ databases">
        <authorList>
            <person name="Machado R.A."/>
        </authorList>
    </citation>
    <scope>NUCLEOTIDE SEQUENCE [LARGE SCALE GENOMIC DNA]</scope>
    <source>
        <strain evidence="1 2">DSM 19724</strain>
    </source>
</reference>
<keyword evidence="2" id="KW-1185">Reference proteome</keyword>
<sequence length="81" mass="9464">MLPKPGKTIDSMKGIYFGNLFGDEFAFDLLFDLLSKKSILNNKLNSYLSELNHTSSEVCHILKDHFNNLTWRRNKKDEGKW</sequence>
<evidence type="ECO:0000313" key="2">
    <source>
        <dbReference type="Proteomes" id="UP000591844"/>
    </source>
</evidence>
<comment type="caution">
    <text evidence="1">The sequence shown here is derived from an EMBL/GenBank/DDBJ whole genome shotgun (WGS) entry which is preliminary data.</text>
</comment>
<name>A0A7X5TFH8_9GAMM</name>
<dbReference type="EMBL" id="PUJW01000005">
    <property type="protein sequence ID" value="NHB91726.1"/>
    <property type="molecule type" value="Genomic_DNA"/>
</dbReference>
<gene>
    <name evidence="1" type="ORF">C5469_06025</name>
</gene>
<accession>A0A7X5TFH8</accession>
<protein>
    <submittedName>
        <fullName evidence="1">Uncharacterized protein</fullName>
    </submittedName>
</protein>
<dbReference type="Proteomes" id="UP000591844">
    <property type="component" value="Unassembled WGS sequence"/>
</dbReference>
<evidence type="ECO:0000313" key="1">
    <source>
        <dbReference type="EMBL" id="NHB91726.1"/>
    </source>
</evidence>